<dbReference type="GeneID" id="93562409"/>
<evidence type="ECO:0000313" key="3">
    <source>
        <dbReference type="EMBL" id="MCV4379372.1"/>
    </source>
</evidence>
<feature type="signal peptide" evidence="1">
    <location>
        <begin position="1"/>
        <end position="26"/>
    </location>
</feature>
<organism evidence="3 4">
    <name type="scientific">Pseudomonas capsici</name>
    <dbReference type="NCBI Taxonomy" id="2810614"/>
    <lineage>
        <taxon>Bacteria</taxon>
        <taxon>Pseudomonadati</taxon>
        <taxon>Pseudomonadota</taxon>
        <taxon>Gammaproteobacteria</taxon>
        <taxon>Pseudomonadales</taxon>
        <taxon>Pseudomonadaceae</taxon>
        <taxon>Pseudomonas</taxon>
    </lineage>
</organism>
<feature type="chain" id="PRO_5046074929" evidence="1">
    <location>
        <begin position="27"/>
        <end position="301"/>
    </location>
</feature>
<keyword evidence="1" id="KW-0732">Signal</keyword>
<comment type="caution">
    <text evidence="3">The sequence shown here is derived from an EMBL/GenBank/DDBJ whole genome shotgun (WGS) entry which is preliminary data.</text>
</comment>
<dbReference type="RefSeq" id="WP_206402392.1">
    <property type="nucleotide sequence ID" value="NZ_JAFGZD010000011.1"/>
</dbReference>
<dbReference type="PANTHER" id="PTHR43798">
    <property type="entry name" value="MONOACYLGLYCEROL LIPASE"/>
    <property type="match status" value="1"/>
</dbReference>
<protein>
    <submittedName>
        <fullName evidence="3">Alpha/beta hydrolase</fullName>
    </submittedName>
</protein>
<dbReference type="InterPro" id="IPR029058">
    <property type="entry name" value="AB_hydrolase_fold"/>
</dbReference>
<dbReference type="GO" id="GO:0016787">
    <property type="term" value="F:hydrolase activity"/>
    <property type="evidence" value="ECO:0007669"/>
    <property type="project" value="UniProtKB-KW"/>
</dbReference>
<dbReference type="PANTHER" id="PTHR43798:SF33">
    <property type="entry name" value="HYDROLASE, PUTATIVE (AFU_ORTHOLOGUE AFUA_2G14860)-RELATED"/>
    <property type="match status" value="1"/>
</dbReference>
<reference evidence="3 4" key="1">
    <citation type="submission" date="2022-10" db="EMBL/GenBank/DDBJ databases">
        <title>Characterization of Pseudomonas capsici strains from pepper and tomato in Georgia.</title>
        <authorList>
            <person name="Zhao M."/>
            <person name="Dutta B."/>
        </authorList>
    </citation>
    <scope>NUCLEOTIDE SEQUENCE [LARGE SCALE GENOMIC DNA]</scope>
    <source>
        <strain evidence="3 4">Pc20-5</strain>
    </source>
</reference>
<dbReference type="EMBL" id="JAOXML010000026">
    <property type="protein sequence ID" value="MCV4379372.1"/>
    <property type="molecule type" value="Genomic_DNA"/>
</dbReference>
<keyword evidence="4" id="KW-1185">Reference proteome</keyword>
<dbReference type="PRINTS" id="PR00111">
    <property type="entry name" value="ABHYDROLASE"/>
</dbReference>
<keyword evidence="3" id="KW-0378">Hydrolase</keyword>
<proteinExistence type="predicted"/>
<evidence type="ECO:0000313" key="4">
    <source>
        <dbReference type="Proteomes" id="UP001207294"/>
    </source>
</evidence>
<dbReference type="InterPro" id="IPR000073">
    <property type="entry name" value="AB_hydrolase_1"/>
</dbReference>
<dbReference type="Gene3D" id="3.40.50.1820">
    <property type="entry name" value="alpha/beta hydrolase"/>
    <property type="match status" value="1"/>
</dbReference>
<dbReference type="InterPro" id="IPR050266">
    <property type="entry name" value="AB_hydrolase_sf"/>
</dbReference>
<gene>
    <name evidence="3" type="ORF">OH718_22485</name>
</gene>
<name>A0ABT3C2P5_9PSED</name>
<evidence type="ECO:0000256" key="1">
    <source>
        <dbReference type="SAM" id="SignalP"/>
    </source>
</evidence>
<dbReference type="Proteomes" id="UP001207294">
    <property type="component" value="Unassembled WGS sequence"/>
</dbReference>
<evidence type="ECO:0000259" key="2">
    <source>
        <dbReference type="Pfam" id="PF00561"/>
    </source>
</evidence>
<sequence>MSLQPALRRVCTLLFSAILLAASALAQAQKSYTVTAPDGVILAVQEAGNPDGPAIIFIHGLLGSRINWDAQVSSPLLQRYRMITYDLRGHGLSGKPSDARAYTDGNRWADDLDAVIKASDAKRPVLAGWSLGGVVISNYLARYGDNRISGALYINGVIELKPEQIVAHPEVYRDLNSSDLKTHLDTVREFLALCFHTRPDTQTFERLSANAAMASWDMQKAVQSMTVEAAKGLGNAKVPVLLLYGARDALVQVKPSIARATQLNPRVKSTLYENSGHAPFIEETERFNRDLSAFIDSTSVR</sequence>
<feature type="domain" description="AB hydrolase-1" evidence="2">
    <location>
        <begin position="53"/>
        <end position="283"/>
    </location>
</feature>
<dbReference type="Pfam" id="PF00561">
    <property type="entry name" value="Abhydrolase_1"/>
    <property type="match status" value="1"/>
</dbReference>
<accession>A0ABT3C2P5</accession>
<dbReference type="SUPFAM" id="SSF53474">
    <property type="entry name" value="alpha/beta-Hydrolases"/>
    <property type="match status" value="1"/>
</dbReference>